<evidence type="ECO:0000256" key="4">
    <source>
        <dbReference type="ARBA" id="ARBA00022723"/>
    </source>
</evidence>
<dbReference type="SMART" id="SM00479">
    <property type="entry name" value="EXOIII"/>
    <property type="match status" value="1"/>
</dbReference>
<proteinExistence type="inferred from homology"/>
<dbReference type="InterPro" id="IPR013520">
    <property type="entry name" value="Ribonucl_H"/>
</dbReference>
<evidence type="ECO:0000313" key="10">
    <source>
        <dbReference type="EMBL" id="OOF42963.1"/>
    </source>
</evidence>
<name>A0A1V3ILS5_9PAST</name>
<dbReference type="EMBL" id="MLHJ01000047">
    <property type="protein sequence ID" value="OOF42963.1"/>
    <property type="molecule type" value="Genomic_DNA"/>
</dbReference>
<reference evidence="10 11" key="1">
    <citation type="submission" date="2016-10" db="EMBL/GenBank/DDBJ databases">
        <title>Rodentibacter gen. nov. and new species.</title>
        <authorList>
            <person name="Christensen H."/>
        </authorList>
    </citation>
    <scope>NUCLEOTIDE SEQUENCE [LARGE SCALE GENOMIC DNA]</scope>
    <source>
        <strain evidence="10 11">CCUG17206</strain>
    </source>
</reference>
<dbReference type="InterPro" id="IPR012337">
    <property type="entry name" value="RNaseH-like_sf"/>
</dbReference>
<feature type="site" description="Important for substrate binding and specificity" evidence="8">
    <location>
        <position position="80"/>
    </location>
</feature>
<dbReference type="GO" id="GO:0008033">
    <property type="term" value="P:tRNA processing"/>
    <property type="evidence" value="ECO:0007669"/>
    <property type="project" value="UniProtKB-KW"/>
</dbReference>
<keyword evidence="2 8" id="KW-0819">tRNA processing</keyword>
<dbReference type="GO" id="GO:0000287">
    <property type="term" value="F:magnesium ion binding"/>
    <property type="evidence" value="ECO:0007669"/>
    <property type="project" value="UniProtKB-UniRule"/>
</dbReference>
<evidence type="ECO:0000256" key="7">
    <source>
        <dbReference type="ARBA" id="ARBA00022842"/>
    </source>
</evidence>
<feature type="binding site" evidence="8">
    <location>
        <position position="184"/>
    </location>
    <ligand>
        <name>Mg(2+)</name>
        <dbReference type="ChEBI" id="CHEBI:18420"/>
        <label>2</label>
        <note>catalytic</note>
    </ligand>
</feature>
<dbReference type="FunFam" id="3.30.420.10:FF:000009">
    <property type="entry name" value="Ribonuclease T"/>
    <property type="match status" value="1"/>
</dbReference>
<feature type="binding site" evidence="8">
    <location>
        <position position="189"/>
    </location>
    <ligand>
        <name>Mg(2+)</name>
        <dbReference type="ChEBI" id="CHEBI:18420"/>
        <label>2</label>
        <note>catalytic</note>
    </ligand>
</feature>
<keyword evidence="7 8" id="KW-0460">Magnesium</keyword>
<feature type="binding site" evidence="8">
    <location>
        <position position="28"/>
    </location>
    <ligand>
        <name>Mg(2+)</name>
        <dbReference type="ChEBI" id="CHEBI:18420"/>
        <label>2</label>
        <note>catalytic</note>
    </ligand>
</feature>
<dbReference type="PANTHER" id="PTHR30231">
    <property type="entry name" value="DNA POLYMERASE III SUBUNIT EPSILON"/>
    <property type="match status" value="1"/>
</dbReference>
<dbReference type="GO" id="GO:0045004">
    <property type="term" value="P:DNA replication proofreading"/>
    <property type="evidence" value="ECO:0007669"/>
    <property type="project" value="TreeGrafter"/>
</dbReference>
<evidence type="ECO:0000256" key="1">
    <source>
        <dbReference type="ARBA" id="ARBA00011738"/>
    </source>
</evidence>
<dbReference type="NCBIfam" id="TIGR01298">
    <property type="entry name" value="RNaseT"/>
    <property type="match status" value="1"/>
</dbReference>
<dbReference type="GO" id="GO:0003676">
    <property type="term" value="F:nucleic acid binding"/>
    <property type="evidence" value="ECO:0007669"/>
    <property type="project" value="InterPro"/>
</dbReference>
<organism evidence="10 11">
    <name type="scientific">Rodentibacter rarus</name>
    <dbReference type="NCBI Taxonomy" id="1908260"/>
    <lineage>
        <taxon>Bacteria</taxon>
        <taxon>Pseudomonadati</taxon>
        <taxon>Pseudomonadota</taxon>
        <taxon>Gammaproteobacteria</taxon>
        <taxon>Pasteurellales</taxon>
        <taxon>Pasteurellaceae</taxon>
        <taxon>Rodentibacter</taxon>
    </lineage>
</organism>
<feature type="binding site" evidence="8">
    <location>
        <position position="26"/>
    </location>
    <ligand>
        <name>Mg(2+)</name>
        <dbReference type="ChEBI" id="CHEBI:18420"/>
        <label>1</label>
        <note>catalytic</note>
    </ligand>
</feature>
<keyword evidence="11" id="KW-1185">Reference proteome</keyword>
<keyword evidence="3 8" id="KW-0540">Nuclease</keyword>
<evidence type="ECO:0000313" key="11">
    <source>
        <dbReference type="Proteomes" id="UP000189433"/>
    </source>
</evidence>
<feature type="site" description="Important for substrate binding and specificity" evidence="8">
    <location>
        <position position="149"/>
    </location>
</feature>
<accession>A0A1V3ILS5</accession>
<dbReference type="EC" id="3.1.13.-" evidence="8"/>
<sequence>MSDAQEIPYHNQLKNRFRGYFPVIIDVETAGFNAEKDALLELAAITLKMDEKGYLHPDQKCHFHIEPFAGANINPDSLKFNGIDIHNPLRGAVSELEAITGLFQMVRRAQKEAECQRSIIVAHNAMFDQRFVMAAAERTGLKRNPFHPFGMFDTASLAGLMFGQTVLVKACQAANIPFDGKQAHSALYDTERTAELFCYMVNHLKTLDGFPHIPMEIKTEEKNNRTLNFFKKGGCNRLRFPVA</sequence>
<comment type="caution">
    <text evidence="10">The sequence shown here is derived from an EMBL/GenBank/DDBJ whole genome shotgun (WGS) entry which is preliminary data.</text>
</comment>
<evidence type="ECO:0000259" key="9">
    <source>
        <dbReference type="SMART" id="SM00479"/>
    </source>
</evidence>
<dbReference type="SUPFAM" id="SSF53098">
    <property type="entry name" value="Ribonuclease H-like"/>
    <property type="match status" value="1"/>
</dbReference>
<keyword evidence="4 8" id="KW-0479">Metal-binding</keyword>
<dbReference type="InterPro" id="IPR036397">
    <property type="entry name" value="RNaseH_sf"/>
</dbReference>
<comment type="function">
    <text evidence="8">Trims short 3' overhangs of a variety of RNA species, leaving a one or two nucleotide 3' overhang. Responsible for the end-turnover of tRNA: specifically removes the terminal AMP residue from uncharged tRNA (tRNA-C-C-A). Also appears to be involved in tRNA biosynthesis.</text>
</comment>
<dbReference type="GO" id="GO:0005829">
    <property type="term" value="C:cytosol"/>
    <property type="evidence" value="ECO:0007669"/>
    <property type="project" value="TreeGrafter"/>
</dbReference>
<evidence type="ECO:0000256" key="2">
    <source>
        <dbReference type="ARBA" id="ARBA00022694"/>
    </source>
</evidence>
<dbReference type="Proteomes" id="UP000189433">
    <property type="component" value="Unassembled WGS sequence"/>
</dbReference>
<dbReference type="Pfam" id="PF00929">
    <property type="entry name" value="RNase_T"/>
    <property type="match status" value="1"/>
</dbReference>
<keyword evidence="6 8" id="KW-0269">Exonuclease</keyword>
<evidence type="ECO:0000256" key="8">
    <source>
        <dbReference type="HAMAP-Rule" id="MF_00157"/>
    </source>
</evidence>
<dbReference type="AlphaFoldDB" id="A0A1V3ILS5"/>
<evidence type="ECO:0000256" key="6">
    <source>
        <dbReference type="ARBA" id="ARBA00022839"/>
    </source>
</evidence>
<feature type="site" description="Important for substrate binding and specificity" evidence="8">
    <location>
        <position position="127"/>
    </location>
</feature>
<comment type="similarity">
    <text evidence="8">Belongs to the RNase T family.</text>
</comment>
<feature type="domain" description="Exonuclease" evidence="9">
    <location>
        <begin position="21"/>
        <end position="206"/>
    </location>
</feature>
<dbReference type="GO" id="GO:0008408">
    <property type="term" value="F:3'-5' exonuclease activity"/>
    <property type="evidence" value="ECO:0007669"/>
    <property type="project" value="TreeGrafter"/>
</dbReference>
<keyword evidence="5 8" id="KW-0378">Hydrolase</keyword>
<dbReference type="STRING" id="1908260.BKK50_05875"/>
<dbReference type="RefSeq" id="WP_143529765.1">
    <property type="nucleotide sequence ID" value="NZ_MLHJ01000047.1"/>
</dbReference>
<protein>
    <recommendedName>
        <fullName evidence="8">Ribonuclease T</fullName>
        <ecNumber evidence="8">3.1.13.-</ecNumber>
    </recommendedName>
    <alternativeName>
        <fullName evidence="8">Exoribonuclease T</fullName>
        <shortName evidence="8">RNase T</shortName>
    </alternativeName>
</protein>
<dbReference type="GO" id="GO:0016896">
    <property type="term" value="F:RNA exonuclease activity, producing 5'-phosphomonoesters"/>
    <property type="evidence" value="ECO:0007669"/>
    <property type="project" value="UniProtKB-UniRule"/>
</dbReference>
<comment type="subunit">
    <text evidence="1 8">Homodimer.</text>
</comment>
<evidence type="ECO:0000256" key="3">
    <source>
        <dbReference type="ARBA" id="ARBA00022722"/>
    </source>
</evidence>
<evidence type="ECO:0000256" key="5">
    <source>
        <dbReference type="ARBA" id="ARBA00022801"/>
    </source>
</evidence>
<feature type="active site" description="Proton donor/acceptor" evidence="8">
    <location>
        <position position="184"/>
    </location>
</feature>
<dbReference type="PANTHER" id="PTHR30231:SF2">
    <property type="entry name" value="RIBONUCLEASE T"/>
    <property type="match status" value="1"/>
</dbReference>
<feature type="site" description="Important for substrate binding and specificity" evidence="8">
    <location>
        <position position="32"/>
    </location>
</feature>
<dbReference type="InterPro" id="IPR005987">
    <property type="entry name" value="RNase_T"/>
</dbReference>
<dbReference type="HAMAP" id="MF_00157">
    <property type="entry name" value="RNase_T"/>
    <property type="match status" value="1"/>
</dbReference>
<comment type="cofactor">
    <cofactor evidence="8">
        <name>Mg(2+)</name>
        <dbReference type="ChEBI" id="CHEBI:18420"/>
    </cofactor>
    <text evidence="8">Binds two Mg(2+) per subunit. The active form of the enzyme binds two Mg(2+) ions in its active site. The first Mg(2+) forms only one salt bridge with the protein.</text>
</comment>
<feature type="binding site" evidence="8">
    <location>
        <position position="26"/>
    </location>
    <ligand>
        <name>Mg(2+)</name>
        <dbReference type="ChEBI" id="CHEBI:18420"/>
        <label>2</label>
        <note>catalytic</note>
    </ligand>
</feature>
<gene>
    <name evidence="8" type="primary">rnt</name>
    <name evidence="10" type="ORF">BKK50_05875</name>
</gene>
<dbReference type="OrthoDB" id="9778264at2"/>
<dbReference type="Gene3D" id="3.30.420.10">
    <property type="entry name" value="Ribonuclease H-like superfamily/Ribonuclease H"/>
    <property type="match status" value="1"/>
</dbReference>